<accession>A0A3Q7PWE8</accession>
<dbReference type="Proteomes" id="UP000286641">
    <property type="component" value="Unplaced"/>
</dbReference>
<dbReference type="AlphaFoldDB" id="A0A3Q7PWE8"/>
<keyword evidence="2" id="KW-0732">Signal</keyword>
<evidence type="ECO:0000256" key="2">
    <source>
        <dbReference type="SAM" id="SignalP"/>
    </source>
</evidence>
<dbReference type="InParanoid" id="A0A3Q7PWE8"/>
<dbReference type="GO" id="GO:0005886">
    <property type="term" value="C:plasma membrane"/>
    <property type="evidence" value="ECO:0007669"/>
    <property type="project" value="TreeGrafter"/>
</dbReference>
<dbReference type="GO" id="GO:0050860">
    <property type="term" value="P:negative regulation of T cell receptor signaling pathway"/>
    <property type="evidence" value="ECO:0007669"/>
    <property type="project" value="InterPro"/>
</dbReference>
<dbReference type="CTD" id="79037"/>
<dbReference type="PANTHER" id="PTHR39220">
    <property type="entry name" value="TRANSMEMBRANE PROTEIN PVRIG"/>
    <property type="match status" value="1"/>
</dbReference>
<feature type="transmembrane region" description="Helical" evidence="1">
    <location>
        <begin position="179"/>
        <end position="200"/>
    </location>
</feature>
<keyword evidence="4" id="KW-1185">Reference proteome</keyword>
<reference key="1">
    <citation type="submission" date="2019-01" db="UniProtKB">
        <authorList>
            <consortium name="RefSeq"/>
        </authorList>
    </citation>
    <scope>IDENTIFICATION</scope>
</reference>
<proteinExistence type="predicted"/>
<name>A0A3Q7PWE8_CALUR</name>
<keyword evidence="1" id="KW-0472">Membrane</keyword>
<evidence type="ECO:0000313" key="4">
    <source>
        <dbReference type="Proteomes" id="UP000286641"/>
    </source>
</evidence>
<dbReference type="GeneID" id="112817489"/>
<organism evidence="4 5">
    <name type="scientific">Callorhinus ursinus</name>
    <name type="common">Northern fur seal</name>
    <dbReference type="NCBI Taxonomy" id="34884"/>
    <lineage>
        <taxon>Eukaryota</taxon>
        <taxon>Metazoa</taxon>
        <taxon>Chordata</taxon>
        <taxon>Craniata</taxon>
        <taxon>Vertebrata</taxon>
        <taxon>Euteleostomi</taxon>
        <taxon>Mammalia</taxon>
        <taxon>Eutheria</taxon>
        <taxon>Laurasiatheria</taxon>
        <taxon>Carnivora</taxon>
        <taxon>Caniformia</taxon>
        <taxon>Pinnipedia</taxon>
        <taxon>Otariidae</taxon>
        <taxon>Callorhinus</taxon>
    </lineage>
</organism>
<keyword evidence="1 5" id="KW-0812">Transmembrane</keyword>
<evidence type="ECO:0000313" key="5">
    <source>
        <dbReference type="RefSeq" id="XP_025720401.1"/>
    </source>
</evidence>
<feature type="domain" description="Transmembrane protein PVRIG immunoglobulin-like" evidence="3">
    <location>
        <begin position="23"/>
        <end position="135"/>
    </location>
</feature>
<dbReference type="PANTHER" id="PTHR39220:SF1">
    <property type="entry name" value="TRANSMEMBRANE PROTEIN PVRIG"/>
    <property type="match status" value="1"/>
</dbReference>
<dbReference type="RefSeq" id="XP_025720401.1">
    <property type="nucleotide sequence ID" value="XM_025864616.1"/>
</dbReference>
<protein>
    <submittedName>
        <fullName evidence="5">Transmembrane protein PVRIG isoform X1</fullName>
    </submittedName>
</protein>
<dbReference type="InterPro" id="IPR034452">
    <property type="entry name" value="TM_PVRIG"/>
</dbReference>
<sequence length="333" mass="35101">MDRPRAPGLLLVLLTLCITAGTPEVWVQVQMEATKSPSFTVRCGFLGSGSVSLVTVSSGGPDGAGGTRLAVLHPEFGIQHWPPACQAHWETKTSISLTVEEGSEGRSPRPNTTFCCNFVSFPEGSQEACGNLFLSTDQGGAEERGAGRKGGTSRPSGTPLCLYTGLPAPTPAPILRADLAGIFGVSGVLLFGCVYLLHLLHRQRHWSVLKVQPRLAGPQTQAQARGAGQASLVSLQAPYTTVNTSCYGPATLDTVLPPRPLSRWAALPAPTACQPQPPARWAPLPASARDSFISVENGLYAQAGERPFQAGPNLVPFPDSLGHRAMEGHLGVR</sequence>
<evidence type="ECO:0000256" key="1">
    <source>
        <dbReference type="SAM" id="Phobius"/>
    </source>
</evidence>
<reference evidence="5" key="2">
    <citation type="submission" date="2025-08" db="UniProtKB">
        <authorList>
            <consortium name="RefSeq"/>
        </authorList>
    </citation>
    <scope>IDENTIFICATION</scope>
    <source>
        <tissue evidence="5">Blood</tissue>
    </source>
</reference>
<gene>
    <name evidence="5" type="primary">PVRIG</name>
</gene>
<dbReference type="GO" id="GO:0038023">
    <property type="term" value="F:signaling receptor activity"/>
    <property type="evidence" value="ECO:0007669"/>
    <property type="project" value="InterPro"/>
</dbReference>
<feature type="chain" id="PRO_5018576601" evidence="2">
    <location>
        <begin position="22"/>
        <end position="333"/>
    </location>
</feature>
<feature type="signal peptide" evidence="2">
    <location>
        <begin position="1"/>
        <end position="21"/>
    </location>
</feature>
<evidence type="ECO:0000259" key="3">
    <source>
        <dbReference type="Pfam" id="PF25456"/>
    </source>
</evidence>
<keyword evidence="1" id="KW-1133">Transmembrane helix</keyword>
<dbReference type="Pfam" id="PF25456">
    <property type="entry name" value="Ig_PVRIG"/>
    <property type="match status" value="1"/>
</dbReference>
<dbReference type="InterPro" id="IPR057367">
    <property type="entry name" value="Ig_PVRIG"/>
</dbReference>